<protein>
    <recommendedName>
        <fullName evidence="1">endopeptidase La</fullName>
        <ecNumber evidence="1">3.4.21.53</ecNumber>
    </recommendedName>
</protein>
<proteinExistence type="inferred from homology"/>
<dbReference type="GO" id="GO:0006508">
    <property type="term" value="P:proteolysis"/>
    <property type="evidence" value="ECO:0007669"/>
    <property type="project" value="UniProtKB-KW"/>
</dbReference>
<dbReference type="InterPro" id="IPR036034">
    <property type="entry name" value="PDZ_sf"/>
</dbReference>
<dbReference type="InterPro" id="IPR008269">
    <property type="entry name" value="Lon_proteolytic"/>
</dbReference>
<accession>A0A243Q6A4</accession>
<dbReference type="EC" id="3.4.21.53" evidence="1"/>
<reference evidence="3 4" key="1">
    <citation type="submission" date="2017-05" db="EMBL/GenBank/DDBJ databases">
        <title>Biotechnological potential of actinobacteria isolated from South African environments.</title>
        <authorList>
            <person name="Le Roes-Hill M."/>
            <person name="Prins A."/>
            <person name="Durrell K.A."/>
        </authorList>
    </citation>
    <scope>NUCLEOTIDE SEQUENCE [LARGE SCALE GENOMIC DNA]</scope>
    <source>
        <strain evidence="3">BS2</strain>
    </source>
</reference>
<dbReference type="GO" id="GO:0030163">
    <property type="term" value="P:protein catabolic process"/>
    <property type="evidence" value="ECO:0007669"/>
    <property type="project" value="InterPro"/>
</dbReference>
<dbReference type="PANTHER" id="PTHR10046">
    <property type="entry name" value="ATP DEPENDENT LON PROTEASE FAMILY MEMBER"/>
    <property type="match status" value="1"/>
</dbReference>
<name>A0A243Q6A4_9ACTN</name>
<sequence>MCGMSSSPRFRRIAAAAVSTVVLLALLVLGTQVQVPYAALGPGPTLNTLGTTKVADDGAVVERKVVQIDGAPTDPTTGHLNLTTVSVRDGLSLFDALGMWLSGTYSLTPRDQVYPPDRTTEQVQQENAQQMTGSEENATVAALRYLDRPTALRIASVGPDGPAVGVLRAGDEVVRAGGVPVETGEQLRKVVGDNPPGTVLPIEIVRAGARETVSVTLGAHPAEPDAGYLGVVPEVVNADPRLEVTYTVGDIGGPSAGMMLALAVIDQLSPGELTSGKFIAGTGTITDEGVVGPIGGITHKTRAARDAGATVFLVPARNCAEAVSDRPDGLELVKVDTLDGAVDALGAIGAGRPAPTC</sequence>
<dbReference type="STRING" id="417102.CA982_20615"/>
<dbReference type="InterPro" id="IPR001478">
    <property type="entry name" value="PDZ"/>
</dbReference>
<dbReference type="GO" id="GO:0005524">
    <property type="term" value="F:ATP binding"/>
    <property type="evidence" value="ECO:0007669"/>
    <property type="project" value="InterPro"/>
</dbReference>
<feature type="domain" description="Lon proteolytic" evidence="2">
    <location>
        <begin position="247"/>
        <end position="348"/>
    </location>
</feature>
<comment type="catalytic activity">
    <reaction evidence="1">
        <text>Hydrolysis of proteins in presence of ATP.</text>
        <dbReference type="EC" id="3.4.21.53"/>
    </reaction>
</comment>
<keyword evidence="1" id="KW-0645">Protease</keyword>
<evidence type="ECO:0000256" key="1">
    <source>
        <dbReference type="PROSITE-ProRule" id="PRU01122"/>
    </source>
</evidence>
<gene>
    <name evidence="3" type="ORF">CA982_20615</name>
</gene>
<organism evidence="3 4">
    <name type="scientific">Gordonia lacunae</name>
    <dbReference type="NCBI Taxonomy" id="417102"/>
    <lineage>
        <taxon>Bacteria</taxon>
        <taxon>Bacillati</taxon>
        <taxon>Actinomycetota</taxon>
        <taxon>Actinomycetes</taxon>
        <taxon>Mycobacteriales</taxon>
        <taxon>Gordoniaceae</taxon>
        <taxon>Gordonia</taxon>
    </lineage>
</organism>
<dbReference type="SUPFAM" id="SSF50156">
    <property type="entry name" value="PDZ domain-like"/>
    <property type="match status" value="1"/>
</dbReference>
<dbReference type="Proteomes" id="UP000194632">
    <property type="component" value="Unassembled WGS sequence"/>
</dbReference>
<dbReference type="Gene3D" id="3.30.230.10">
    <property type="match status" value="1"/>
</dbReference>
<dbReference type="OrthoDB" id="2356897at2"/>
<feature type="active site" evidence="1">
    <location>
        <position position="255"/>
    </location>
</feature>
<comment type="similarity">
    <text evidence="1">Belongs to the peptidase S16 family.</text>
</comment>
<dbReference type="AlphaFoldDB" id="A0A243Q6A4"/>
<evidence type="ECO:0000313" key="3">
    <source>
        <dbReference type="EMBL" id="OUC76790.1"/>
    </source>
</evidence>
<dbReference type="Pfam" id="PF13180">
    <property type="entry name" value="PDZ_2"/>
    <property type="match status" value="1"/>
</dbReference>
<evidence type="ECO:0000313" key="4">
    <source>
        <dbReference type="Proteomes" id="UP000194632"/>
    </source>
</evidence>
<dbReference type="SUPFAM" id="SSF54211">
    <property type="entry name" value="Ribosomal protein S5 domain 2-like"/>
    <property type="match status" value="1"/>
</dbReference>
<dbReference type="InterPro" id="IPR020568">
    <property type="entry name" value="Ribosomal_Su5_D2-typ_SF"/>
</dbReference>
<evidence type="ECO:0000259" key="2">
    <source>
        <dbReference type="PROSITE" id="PS51786"/>
    </source>
</evidence>
<dbReference type="PROSITE" id="PS51786">
    <property type="entry name" value="LON_PROTEOLYTIC"/>
    <property type="match status" value="1"/>
</dbReference>
<dbReference type="Gene3D" id="2.30.42.10">
    <property type="match status" value="1"/>
</dbReference>
<dbReference type="Pfam" id="PF05362">
    <property type="entry name" value="Lon_C"/>
    <property type="match status" value="1"/>
</dbReference>
<keyword evidence="1" id="KW-0720">Serine protease</keyword>
<keyword evidence="1" id="KW-0378">Hydrolase</keyword>
<feature type="active site" evidence="1">
    <location>
        <position position="300"/>
    </location>
</feature>
<dbReference type="EMBL" id="NGFO01000028">
    <property type="protein sequence ID" value="OUC76790.1"/>
    <property type="molecule type" value="Genomic_DNA"/>
</dbReference>
<dbReference type="InterPro" id="IPR014721">
    <property type="entry name" value="Ribsml_uS5_D2-typ_fold_subgr"/>
</dbReference>
<keyword evidence="4" id="KW-1185">Reference proteome</keyword>
<dbReference type="GO" id="GO:0004176">
    <property type="term" value="F:ATP-dependent peptidase activity"/>
    <property type="evidence" value="ECO:0007669"/>
    <property type="project" value="UniProtKB-UniRule"/>
</dbReference>
<dbReference type="GO" id="GO:0004252">
    <property type="term" value="F:serine-type endopeptidase activity"/>
    <property type="evidence" value="ECO:0007669"/>
    <property type="project" value="UniProtKB-UniRule"/>
</dbReference>
<comment type="caution">
    <text evidence="3">The sequence shown here is derived from an EMBL/GenBank/DDBJ whole genome shotgun (WGS) entry which is preliminary data.</text>
</comment>
<dbReference type="InterPro" id="IPR027065">
    <property type="entry name" value="Lon_Prtase"/>
</dbReference>